<keyword evidence="2" id="KW-1185">Reference proteome</keyword>
<evidence type="ECO:0000313" key="1">
    <source>
        <dbReference type="EMBL" id="CAH8355968.1"/>
    </source>
</evidence>
<gene>
    <name evidence="1" type="ORF">ERUC_LOCUS21723</name>
</gene>
<accession>A0ABC8KBH5</accession>
<dbReference type="Proteomes" id="UP001642260">
    <property type="component" value="Unassembled WGS sequence"/>
</dbReference>
<dbReference type="AlphaFoldDB" id="A0ABC8KBH5"/>
<reference evidence="1 2" key="1">
    <citation type="submission" date="2022-03" db="EMBL/GenBank/DDBJ databases">
        <authorList>
            <person name="Macdonald S."/>
            <person name="Ahmed S."/>
            <person name="Newling K."/>
        </authorList>
    </citation>
    <scope>NUCLEOTIDE SEQUENCE [LARGE SCALE GENOMIC DNA]</scope>
</reference>
<sequence>MENESCGKWNFSGNNAAREASAEHLGFYSSQIIAQCKPDGKKILPPQGETPLAHKEAEEAVVQAVRNGRGNAYAPSIGLPAAKE</sequence>
<comment type="caution">
    <text evidence="1">The sequence shown here is derived from an EMBL/GenBank/DDBJ whole genome shotgun (WGS) entry which is preliminary data.</text>
</comment>
<protein>
    <submittedName>
        <fullName evidence="1">Uncharacterized protein</fullName>
    </submittedName>
</protein>
<dbReference type="EMBL" id="CAKOAT010214710">
    <property type="protein sequence ID" value="CAH8355968.1"/>
    <property type="molecule type" value="Genomic_DNA"/>
</dbReference>
<evidence type="ECO:0000313" key="2">
    <source>
        <dbReference type="Proteomes" id="UP001642260"/>
    </source>
</evidence>
<proteinExistence type="predicted"/>
<organism evidence="1 2">
    <name type="scientific">Eruca vesicaria subsp. sativa</name>
    <name type="common">Garden rocket</name>
    <name type="synonym">Eruca sativa</name>
    <dbReference type="NCBI Taxonomy" id="29727"/>
    <lineage>
        <taxon>Eukaryota</taxon>
        <taxon>Viridiplantae</taxon>
        <taxon>Streptophyta</taxon>
        <taxon>Embryophyta</taxon>
        <taxon>Tracheophyta</taxon>
        <taxon>Spermatophyta</taxon>
        <taxon>Magnoliopsida</taxon>
        <taxon>eudicotyledons</taxon>
        <taxon>Gunneridae</taxon>
        <taxon>Pentapetalae</taxon>
        <taxon>rosids</taxon>
        <taxon>malvids</taxon>
        <taxon>Brassicales</taxon>
        <taxon>Brassicaceae</taxon>
        <taxon>Brassiceae</taxon>
        <taxon>Eruca</taxon>
    </lineage>
</organism>
<name>A0ABC8KBH5_ERUVS</name>